<reference evidence="2 3" key="1">
    <citation type="submission" date="2021-09" db="EMBL/GenBank/DDBJ databases">
        <title>Aeromonas schubertii isolated from Asian sea bass.</title>
        <authorList>
            <person name="Pinpimai K."/>
        </authorList>
    </citation>
    <scope>NUCLEOTIDE SEQUENCE [LARGE SCALE GENOMIC DNA]</scope>
    <source>
        <strain evidence="2 3">CHULA2021a</strain>
    </source>
</reference>
<dbReference type="EMBL" id="JAIRBT010000012">
    <property type="protein sequence ID" value="MBZ6066690.1"/>
    <property type="molecule type" value="Genomic_DNA"/>
</dbReference>
<evidence type="ECO:0000313" key="3">
    <source>
        <dbReference type="Proteomes" id="UP000774958"/>
    </source>
</evidence>
<dbReference type="Proteomes" id="UP000774958">
    <property type="component" value="Unassembled WGS sequence"/>
</dbReference>
<gene>
    <name evidence="2" type="ORF">LA374_10785</name>
</gene>
<dbReference type="RefSeq" id="WP_224162850.1">
    <property type="nucleotide sequence ID" value="NZ_JAIRBT010000012.1"/>
</dbReference>
<feature type="signal peptide" evidence="1">
    <location>
        <begin position="1"/>
        <end position="21"/>
    </location>
</feature>
<dbReference type="InterPro" id="IPR011990">
    <property type="entry name" value="TPR-like_helical_dom_sf"/>
</dbReference>
<name>A0ABS7VC24_9GAMM</name>
<proteinExistence type="predicted"/>
<comment type="caution">
    <text evidence="2">The sequence shown here is derived from an EMBL/GenBank/DDBJ whole genome shotgun (WGS) entry which is preliminary data.</text>
</comment>
<keyword evidence="1" id="KW-0732">Signal</keyword>
<feature type="chain" id="PRO_5047488531" description="Outer membrane assembly lipoprotein YfiO" evidence="1">
    <location>
        <begin position="22"/>
        <end position="702"/>
    </location>
</feature>
<evidence type="ECO:0008006" key="4">
    <source>
        <dbReference type="Google" id="ProtNLM"/>
    </source>
</evidence>
<keyword evidence="3" id="KW-1185">Reference proteome</keyword>
<accession>A0ABS7VC24</accession>
<dbReference type="Gene3D" id="1.25.40.10">
    <property type="entry name" value="Tetratricopeptide repeat domain"/>
    <property type="match status" value="1"/>
</dbReference>
<sequence length="702" mass="78792">MTRFHYGSLAVLLLASSPLFASGDGDGCSFWLTECALPTYPLFLNENDTRSNLMLLLADQQHLLLPFELPKDPINERAMPLFSLQRLPLPGEQETSAERQQLEARLSAYDPALPKLLEPYAGHDSLYGRTISNSLSSVTRFIDGLEQSELAQDERAGLIKARLQLLGDAPITPPAAPHHTKPWWSYLAGASHFYAGAFEQALSIFGPLQRADEPWVAESATYMVMRTYLNMGMESAKDEYGDTDITKGDKTLLGKALAQGEAYLNTYPQGRYAASTRGLFRRIHWMSGNRDALRDAYQDAMAIPRPVAELEALVNEIDQTLLSADATPPFRDMQQPELLFINTLRDLRLTYDEKKSWNDEDLSTAITHLQSMGKPEQANYLRAYALLLEKQFEAALALLPAAATPATTLDFSRQILRVWALQGVKANNQVESELKRLIAAPLTEVQQAFIQNLLADHWVRSGNVAAVFAKGSPITQLRLRATVLKQATPPTVLRQQVGQGMSQIERQLALHTLLVRDLISQNYTAFLEDVTRIPTDYKEVSPPADAPWEPVPNQDIPLSQFQWHGDGTPAGYFCRDLATTLGTLITRPDDGHALNCLGEYIRHKEPQIDLWYDSSLIWGLPAARVTTAPSRLALYQKVIDNPKAEPEDKIYALYRAINCYAPSGYNSCDDQEIAKQTRQQWFNTLKKRYGNSVWAQSLKYYW</sequence>
<protein>
    <recommendedName>
        <fullName evidence="4">Outer membrane assembly lipoprotein YfiO</fullName>
    </recommendedName>
</protein>
<evidence type="ECO:0000313" key="2">
    <source>
        <dbReference type="EMBL" id="MBZ6066690.1"/>
    </source>
</evidence>
<organism evidence="2 3">
    <name type="scientific">Aeromonas schubertii</name>
    <dbReference type="NCBI Taxonomy" id="652"/>
    <lineage>
        <taxon>Bacteria</taxon>
        <taxon>Pseudomonadati</taxon>
        <taxon>Pseudomonadota</taxon>
        <taxon>Gammaproteobacteria</taxon>
        <taxon>Aeromonadales</taxon>
        <taxon>Aeromonadaceae</taxon>
        <taxon>Aeromonas</taxon>
    </lineage>
</organism>
<evidence type="ECO:0000256" key="1">
    <source>
        <dbReference type="SAM" id="SignalP"/>
    </source>
</evidence>